<reference evidence="1" key="1">
    <citation type="submission" date="2019-06" db="EMBL/GenBank/DDBJ databases">
        <title>Complete genome sequence of Methanobrevibacter arboriphilus strain SA.</title>
        <authorList>
            <person name="Asakawa S."/>
        </authorList>
    </citation>
    <scope>NUCLEOTIDE SEQUENCE</scope>
    <source>
        <strain evidence="1">SA</strain>
    </source>
</reference>
<sequence length="70" mass="8214">MNEETYPLLEITEKGTYNLYTEKDVKVIPESTEGFKKIVENKELIVKFIFESHSKVKIEVNKLKELPVKI</sequence>
<organism evidence="1 2">
    <name type="scientific">Methanobrevibacter arboriphilus</name>
    <dbReference type="NCBI Taxonomy" id="39441"/>
    <lineage>
        <taxon>Archaea</taxon>
        <taxon>Methanobacteriati</taxon>
        <taxon>Methanobacteriota</taxon>
        <taxon>Methanomada group</taxon>
        <taxon>Methanobacteria</taxon>
        <taxon>Methanobacteriales</taxon>
        <taxon>Methanobacteriaceae</taxon>
        <taxon>Methanobrevibacter</taxon>
    </lineage>
</organism>
<dbReference type="Proteomes" id="UP000825015">
    <property type="component" value="Chromosome"/>
</dbReference>
<gene>
    <name evidence="1" type="ORF">MarbSA_14090</name>
</gene>
<dbReference type="EMBL" id="AP019779">
    <property type="protein sequence ID" value="BBL62369.1"/>
    <property type="molecule type" value="Genomic_DNA"/>
</dbReference>
<protein>
    <submittedName>
        <fullName evidence="1">Uncharacterized protein</fullName>
    </submittedName>
</protein>
<evidence type="ECO:0000313" key="1">
    <source>
        <dbReference type="EMBL" id="BBL62369.1"/>
    </source>
</evidence>
<name>A0ACA8R5Q5_METAZ</name>
<evidence type="ECO:0000313" key="2">
    <source>
        <dbReference type="Proteomes" id="UP000825015"/>
    </source>
</evidence>
<accession>A0ACA8R5Q5</accession>
<proteinExistence type="predicted"/>
<keyword evidence="2" id="KW-1185">Reference proteome</keyword>